<dbReference type="Gene3D" id="1.10.630.10">
    <property type="entry name" value="Cytochrome P450"/>
    <property type="match status" value="1"/>
</dbReference>
<dbReference type="GO" id="GO:0004497">
    <property type="term" value="F:monooxygenase activity"/>
    <property type="evidence" value="ECO:0007669"/>
    <property type="project" value="UniProtKB-KW"/>
</dbReference>
<reference evidence="11 12" key="1">
    <citation type="submission" date="2024-11" db="EMBL/GenBank/DDBJ databases">
        <title>Chromosome-level genome assembly of Eucalyptus globulus Labill. provides insights into its genome evolution.</title>
        <authorList>
            <person name="Li X."/>
        </authorList>
    </citation>
    <scope>NUCLEOTIDE SEQUENCE [LARGE SCALE GENOMIC DNA]</scope>
    <source>
        <strain evidence="11">CL2024</strain>
        <tissue evidence="11">Fresh tender leaves</tissue>
    </source>
</reference>
<evidence type="ECO:0000256" key="10">
    <source>
        <dbReference type="SAM" id="Phobius"/>
    </source>
</evidence>
<evidence type="ECO:0000313" key="12">
    <source>
        <dbReference type="Proteomes" id="UP001634007"/>
    </source>
</evidence>
<comment type="similarity">
    <text evidence="2 9">Belongs to the cytochrome P450 family.</text>
</comment>
<evidence type="ECO:0000256" key="1">
    <source>
        <dbReference type="ARBA" id="ARBA00001971"/>
    </source>
</evidence>
<evidence type="ECO:0000256" key="3">
    <source>
        <dbReference type="ARBA" id="ARBA00022617"/>
    </source>
</evidence>
<name>A0ABD3JTS7_EUCGL</name>
<dbReference type="AlphaFoldDB" id="A0ABD3JTS7"/>
<comment type="caution">
    <text evidence="11">The sequence shown here is derived from an EMBL/GenBank/DDBJ whole genome shotgun (WGS) entry which is preliminary data.</text>
</comment>
<dbReference type="InterPro" id="IPR002401">
    <property type="entry name" value="Cyt_P450_E_grp-I"/>
</dbReference>
<dbReference type="SUPFAM" id="SSF48264">
    <property type="entry name" value="Cytochrome P450"/>
    <property type="match status" value="1"/>
</dbReference>
<dbReference type="Proteomes" id="UP001634007">
    <property type="component" value="Unassembled WGS sequence"/>
</dbReference>
<dbReference type="PRINTS" id="PR00385">
    <property type="entry name" value="P450"/>
</dbReference>
<evidence type="ECO:0000256" key="8">
    <source>
        <dbReference type="PIRSR" id="PIRSR602401-1"/>
    </source>
</evidence>
<keyword evidence="7 9" id="KW-0503">Monooxygenase</keyword>
<dbReference type="Pfam" id="PF00067">
    <property type="entry name" value="p450"/>
    <property type="match status" value="1"/>
</dbReference>
<comment type="cofactor">
    <cofactor evidence="1 8">
        <name>heme</name>
        <dbReference type="ChEBI" id="CHEBI:30413"/>
    </cofactor>
</comment>
<feature type="binding site" description="axial binding residue" evidence="8">
    <location>
        <position position="497"/>
    </location>
    <ligand>
        <name>heme</name>
        <dbReference type="ChEBI" id="CHEBI:30413"/>
    </ligand>
    <ligandPart>
        <name>Fe</name>
        <dbReference type="ChEBI" id="CHEBI:18248"/>
    </ligandPart>
</feature>
<keyword evidence="6 8" id="KW-0408">Iron</keyword>
<accession>A0ABD3JTS7</accession>
<dbReference type="EMBL" id="JBJKBG010000008">
    <property type="protein sequence ID" value="KAL3728827.1"/>
    <property type="molecule type" value="Genomic_DNA"/>
</dbReference>
<evidence type="ECO:0000256" key="2">
    <source>
        <dbReference type="ARBA" id="ARBA00010617"/>
    </source>
</evidence>
<dbReference type="InterPro" id="IPR036396">
    <property type="entry name" value="Cyt_P450_sf"/>
</dbReference>
<dbReference type="InterPro" id="IPR017972">
    <property type="entry name" value="Cyt_P450_CS"/>
</dbReference>
<dbReference type="GO" id="GO:0006629">
    <property type="term" value="P:lipid metabolic process"/>
    <property type="evidence" value="ECO:0007669"/>
    <property type="project" value="UniProtKB-ARBA"/>
</dbReference>
<dbReference type="PROSITE" id="PS00086">
    <property type="entry name" value="CYTOCHROME_P450"/>
    <property type="match status" value="1"/>
</dbReference>
<keyword evidence="10" id="KW-1133">Transmembrane helix</keyword>
<keyword evidence="10" id="KW-0812">Transmembrane</keyword>
<evidence type="ECO:0008006" key="13">
    <source>
        <dbReference type="Google" id="ProtNLM"/>
    </source>
</evidence>
<dbReference type="PRINTS" id="PR00463">
    <property type="entry name" value="EP450I"/>
</dbReference>
<keyword evidence="3 8" id="KW-0349">Heme</keyword>
<evidence type="ECO:0000256" key="9">
    <source>
        <dbReference type="RuleBase" id="RU000461"/>
    </source>
</evidence>
<dbReference type="GO" id="GO:0046872">
    <property type="term" value="F:metal ion binding"/>
    <property type="evidence" value="ECO:0007669"/>
    <property type="project" value="UniProtKB-KW"/>
</dbReference>
<evidence type="ECO:0000313" key="11">
    <source>
        <dbReference type="EMBL" id="KAL3728827.1"/>
    </source>
</evidence>
<evidence type="ECO:0000256" key="7">
    <source>
        <dbReference type="ARBA" id="ARBA00023033"/>
    </source>
</evidence>
<keyword evidence="5 9" id="KW-0560">Oxidoreductase</keyword>
<keyword evidence="12" id="KW-1185">Reference proteome</keyword>
<keyword evidence="10" id="KW-0472">Membrane</keyword>
<keyword evidence="4 8" id="KW-0479">Metal-binding</keyword>
<proteinExistence type="inferred from homology"/>
<dbReference type="CDD" id="cd11064">
    <property type="entry name" value="CYP86A"/>
    <property type="match status" value="1"/>
</dbReference>
<dbReference type="InterPro" id="IPR001128">
    <property type="entry name" value="Cyt_P450"/>
</dbReference>
<evidence type="ECO:0000256" key="5">
    <source>
        <dbReference type="ARBA" id="ARBA00023002"/>
    </source>
</evidence>
<gene>
    <name evidence="11" type="ORF">ACJRO7_033414</name>
</gene>
<organism evidence="11 12">
    <name type="scientific">Eucalyptus globulus</name>
    <name type="common">Tasmanian blue gum</name>
    <dbReference type="NCBI Taxonomy" id="34317"/>
    <lineage>
        <taxon>Eukaryota</taxon>
        <taxon>Viridiplantae</taxon>
        <taxon>Streptophyta</taxon>
        <taxon>Embryophyta</taxon>
        <taxon>Tracheophyta</taxon>
        <taxon>Spermatophyta</taxon>
        <taxon>Magnoliopsida</taxon>
        <taxon>eudicotyledons</taxon>
        <taxon>Gunneridae</taxon>
        <taxon>Pentapetalae</taxon>
        <taxon>rosids</taxon>
        <taxon>malvids</taxon>
        <taxon>Myrtales</taxon>
        <taxon>Myrtaceae</taxon>
        <taxon>Myrtoideae</taxon>
        <taxon>Eucalypteae</taxon>
        <taxon>Eucalyptus</taxon>
    </lineage>
</organism>
<protein>
    <recommendedName>
        <fullName evidence="13">Alkane hydroxylase MAH1-like</fullName>
    </recommendedName>
</protein>
<evidence type="ECO:0000256" key="6">
    <source>
        <dbReference type="ARBA" id="ARBA00023004"/>
    </source>
</evidence>
<sequence length="551" mass="63153">MYRTRHGSTGNVSVLHTISLDFQNLLTEREREREREKEREWDASMALIGFLEIFLAGICFAVLRLLSKSDDGLPKNWPLVGMLPALLLNLSHFHEWATGFLERSHGNFFLRFHWFSGMDMLFTADPANVHYILSANFGNFPKGPEFKRVFDVLGDGIFNSDSNLWSTQRRVAQVFMKDLRFHRFLLMTTRDKLENGLLRVLDELSQSGVTVDLQVLFQRFALDSACRFVTGFDPGSLSVEFPEVLISEALDDAEEVLFYRHFYPEWFGTLQRLLGIGVEKKLRKAWEDGDQILGNCIAMKRVELREGTGKVKGDENGADLLTLYMVENETLGALECNDKFLRDTILNFISAGIETTGSALTWFFWALSMNPSVEMRIREEIRSVIPKEEQNLRVFNISEHMHKLVYLHGAVCESLRLYPPLPFQRKSPAKPDVLPSGHEVDPGTKIIVVMYAMGRMKSIWGEDCLEFKPERWISERGGIRHEPSYKFVAFNAGPRTCLGKDVAFTQIKTVAATVIHNYEVHVVEDHPVRPSNSIVLHMKYGLKVKLARRRL</sequence>
<evidence type="ECO:0000256" key="4">
    <source>
        <dbReference type="ARBA" id="ARBA00022723"/>
    </source>
</evidence>
<feature type="transmembrane region" description="Helical" evidence="10">
    <location>
        <begin position="43"/>
        <end position="66"/>
    </location>
</feature>
<dbReference type="PANTHER" id="PTHR24296">
    <property type="entry name" value="CYTOCHROME P450"/>
    <property type="match status" value="1"/>
</dbReference>